<sequence length="1094" mass="122836">MVLARLKEKDPPEPTLVFHGSIAENKGPQIMKAAEEDIICACLLCIDLRRILNAIQILIASVTKIGKEKHGNLQRNVPLQTLRSTPYTEIQSKKSNDLRDLFLYIGGSEAKILSEITEVNHRSGSSIQKPAYETGIHFISLIYQETMLNFGPKATGESTGGFRNTEFQAKAKPLYLTSLDQKPHMAFHVCSEPKLLFQTPETMNEMKQETLKFWVSTMKHTETDEQNMPEIQGDLTHGQWWKRLQNNQSSSTIFRSAATSDSECLTATNLFNMFTVMITFSLAFVNFGKFWTALRRGTFGVVERAMKQGKNDLLTTLISPQNGSKTTGATTYTKDSGGPDGFVVTSGQGFSGRLYQSPTHKYQSAYLDNAYSKQGVAEDLVMALEALLWADPRLWCPHGGPDQDGGLQVLRDGWSMTYSSTVEEEKRQIFIHVHTQEVTEKHDSRYFGSPLFNHTGSCQLHIILVTQHLYPKCTEGYYINMNKSESKAKMSPRFNKVKTTGEVKVLWRGVALINYETLFFLRIESLALDTPHISSVNNNKKKKHYSSKDAPTIDDILLYLALPALVTMTLLSTLSTPVYCILIQPSVISDKQFTSFPMLSLQSLMVRHMPRENFIALDPESGIEHIVLSVIKPSVIGENAGPKNQLPPENSDDMAMSKSLIVFVRLPSGSIISMDQRPKLLTIHSASQIGNCIVEMNSSQQSKEMMEGRYILTKERVIIRDYTILEDLWELDIITARSLKAKESSSLVLHGSFKCESEKAQDGCPEYRFSFILVAHIAVDNLYHHYHQCEVHFLDSNSRGTQDIPACHVPRVASSLMIYKVYLSFNTHPYTVLEGRYAILLKILSLEGLAEEGTAVGGVMDVNPALQEVLKTNLIHDGLARGICEAAKALDKCQAHLCVLASNCDEPMYVKLVEALCAEHQINLIKVDDKKLGEWVGLCKIDREGKPVKWLVAVVWWLRAVAKGLSWKQVLHSNNDIFGKRDNILRSMGSLHTGDPSMQRRHGHHMLYKLELTLRFTIQDNYRAIGSRSEKPQSERIALEAFEAIYEGCIKVLRKGTTKKDVMAKGSGGPSFTEYCLVKAKGWNQDLDVSTKKI</sequence>
<evidence type="ECO:0000313" key="8">
    <source>
        <dbReference type="EMBL" id="KAB0405557.1"/>
    </source>
</evidence>
<comment type="subunit">
    <text evidence="5">Part of the small subunit (SSU) processome, composed of more than 70 proteins and the RNA chaperone small nucleolar RNA (snoRNA) U3. Subunit of the 40S ribosomal complex.</text>
</comment>
<comment type="function">
    <text evidence="4">Part of the small subunit (SSU) processome, first precursor of the small eukaryotic ribosomal subunit. During the assembly of the SSU processome in the nucleolus, many ribosome biogenesis factors, an RNA chaperone and ribosomal proteins associate with the nascent pre-rRNA and work in concert to generate RNA folding, modifications, rearrangements and cleavage as well as targeted degradation of pre-ribosomal RNA by the RNA exosome. Subunit of the 40S ribosomal complex.</text>
</comment>
<evidence type="ECO:0000256" key="3">
    <source>
        <dbReference type="ARBA" id="ARBA00023274"/>
    </source>
</evidence>
<evidence type="ECO:0000256" key="5">
    <source>
        <dbReference type="ARBA" id="ARBA00046349"/>
    </source>
</evidence>
<evidence type="ECO:0000313" key="9">
    <source>
        <dbReference type="Proteomes" id="UP000437017"/>
    </source>
</evidence>
<evidence type="ECO:0000256" key="4">
    <source>
        <dbReference type="ARBA" id="ARBA00045472"/>
    </source>
</evidence>
<gene>
    <name evidence="8" type="ORF">E2I00_003258</name>
</gene>
<dbReference type="InterPro" id="IPR004038">
    <property type="entry name" value="Ribosomal_eL8/eL30/eS12/Gad45"/>
</dbReference>
<dbReference type="InterPro" id="IPR000530">
    <property type="entry name" value="Ribosomal_eS12"/>
</dbReference>
<accession>A0A6A1QD62</accession>
<evidence type="ECO:0000256" key="2">
    <source>
        <dbReference type="ARBA" id="ARBA00022980"/>
    </source>
</evidence>
<name>A0A6A1QD62_BALPH</name>
<protein>
    <recommendedName>
        <fullName evidence="6">40S ribosomal protein S12</fullName>
    </recommendedName>
</protein>
<evidence type="ECO:0000259" key="7">
    <source>
        <dbReference type="Pfam" id="PF01248"/>
    </source>
</evidence>
<dbReference type="PANTHER" id="PTHR11843">
    <property type="entry name" value="40S RIBOSOMAL PROTEIN S12"/>
    <property type="match status" value="1"/>
</dbReference>
<reference evidence="8 9" key="1">
    <citation type="journal article" date="2019" name="PLoS ONE">
        <title>Genomic analyses reveal an absence of contemporary introgressive admixture between fin whales and blue whales, despite known hybrids.</title>
        <authorList>
            <person name="Westbury M.V."/>
            <person name="Petersen B."/>
            <person name="Lorenzen E.D."/>
        </authorList>
    </citation>
    <scope>NUCLEOTIDE SEQUENCE [LARGE SCALE GENOMIC DNA]</scope>
    <source>
        <strain evidence="8">FinWhale-01</strain>
    </source>
</reference>
<dbReference type="PRINTS" id="PR00972">
    <property type="entry name" value="RIBSOMALS12E"/>
</dbReference>
<dbReference type="Gene3D" id="3.30.1330.30">
    <property type="match status" value="1"/>
</dbReference>
<dbReference type="GO" id="GO:0003735">
    <property type="term" value="F:structural constituent of ribosome"/>
    <property type="evidence" value="ECO:0007669"/>
    <property type="project" value="InterPro"/>
</dbReference>
<dbReference type="GO" id="GO:1990904">
    <property type="term" value="C:ribonucleoprotein complex"/>
    <property type="evidence" value="ECO:0007669"/>
    <property type="project" value="UniProtKB-KW"/>
</dbReference>
<dbReference type="AlphaFoldDB" id="A0A6A1QD62"/>
<evidence type="ECO:0000256" key="6">
    <source>
        <dbReference type="RuleBase" id="RU000670"/>
    </source>
</evidence>
<evidence type="ECO:0000256" key="1">
    <source>
        <dbReference type="ARBA" id="ARBA00005824"/>
    </source>
</evidence>
<dbReference type="Pfam" id="PF01248">
    <property type="entry name" value="Ribosomal_L7Ae"/>
    <property type="match status" value="1"/>
</dbReference>
<keyword evidence="2 6" id="KW-0689">Ribosomal protein</keyword>
<organism evidence="8 9">
    <name type="scientific">Balaenoptera physalus</name>
    <name type="common">Fin whale</name>
    <name type="synonym">Balaena physalus</name>
    <dbReference type="NCBI Taxonomy" id="9770"/>
    <lineage>
        <taxon>Eukaryota</taxon>
        <taxon>Metazoa</taxon>
        <taxon>Chordata</taxon>
        <taxon>Craniata</taxon>
        <taxon>Vertebrata</taxon>
        <taxon>Euteleostomi</taxon>
        <taxon>Mammalia</taxon>
        <taxon>Eutheria</taxon>
        <taxon>Laurasiatheria</taxon>
        <taxon>Artiodactyla</taxon>
        <taxon>Whippomorpha</taxon>
        <taxon>Cetacea</taxon>
        <taxon>Mysticeti</taxon>
        <taxon>Balaenopteridae</taxon>
        <taxon>Balaenoptera</taxon>
    </lineage>
</organism>
<dbReference type="GO" id="GO:0006412">
    <property type="term" value="P:translation"/>
    <property type="evidence" value="ECO:0007669"/>
    <property type="project" value="InterPro"/>
</dbReference>
<comment type="similarity">
    <text evidence="1 6">Belongs to the eukaryotic ribosomal protein eS12 family.</text>
</comment>
<dbReference type="GO" id="GO:0005840">
    <property type="term" value="C:ribosome"/>
    <property type="evidence" value="ECO:0007669"/>
    <property type="project" value="UniProtKB-KW"/>
</dbReference>
<dbReference type="InterPro" id="IPR029064">
    <property type="entry name" value="Ribosomal_eL30-like_sf"/>
</dbReference>
<keyword evidence="9" id="KW-1185">Reference proteome</keyword>
<dbReference type="SUPFAM" id="SSF55315">
    <property type="entry name" value="L30e-like"/>
    <property type="match status" value="1"/>
</dbReference>
<dbReference type="EMBL" id="SGJD01000352">
    <property type="protein sequence ID" value="KAB0405557.1"/>
    <property type="molecule type" value="Genomic_DNA"/>
</dbReference>
<keyword evidence="3 6" id="KW-0687">Ribonucleoprotein</keyword>
<proteinExistence type="inferred from homology"/>
<comment type="caution">
    <text evidence="8">The sequence shown here is derived from an EMBL/GenBank/DDBJ whole genome shotgun (WGS) entry which is preliminary data.</text>
</comment>
<feature type="domain" description="Ribosomal protein eL8/eL30/eS12/Gadd45" evidence="7">
    <location>
        <begin position="865"/>
        <end position="945"/>
    </location>
</feature>
<dbReference type="Proteomes" id="UP000437017">
    <property type="component" value="Unassembled WGS sequence"/>
</dbReference>